<gene>
    <name evidence="2" type="ORF">Drs3_00018</name>
</gene>
<organism evidence="2">
    <name type="scientific">Methanobacterium virus Drs3</name>
    <dbReference type="NCBI Taxonomy" id="1430441"/>
    <lineage>
        <taxon>Viruses</taxon>
        <taxon>Duplodnaviria</taxon>
        <taxon>Heunggongvirae</taxon>
        <taxon>Uroviricota</taxon>
        <taxon>Caudoviricetes</taxon>
        <taxon>Methanobavirales</taxon>
        <taxon>Anaerodiviridae</taxon>
        <taxon>Metforvirus</taxon>
        <taxon>Metforvirus limi</taxon>
        <taxon>Metforvirus Drs3</taxon>
    </lineage>
</organism>
<feature type="compositionally biased region" description="Basic and acidic residues" evidence="1">
    <location>
        <begin position="113"/>
        <end position="130"/>
    </location>
</feature>
<name>A0A385AHC7_9CAUD</name>
<dbReference type="EMBL" id="MH674343">
    <property type="protein sequence ID" value="AXN53399.1"/>
    <property type="molecule type" value="Genomic_DNA"/>
</dbReference>
<dbReference type="Proteomes" id="UP000262397">
    <property type="component" value="Segment"/>
</dbReference>
<keyword evidence="3" id="KW-1185">Reference proteome</keyword>
<accession>A0A385AHC7</accession>
<sequence>MLNIERQHILLLCLLLLTTIMIGAEIAHAKTSTVTGYFHPSGYYGRSSGYYTWMDYCPLCGHHQCLSINPKGTYEGEITCLRCDADFDGTSGADKHGAGARAYLIPGEYEETSPPREVVKPEPEGENKVEPELTGMGRAYHIYSNNKILIFKLT</sequence>
<feature type="region of interest" description="Disordered" evidence="1">
    <location>
        <begin position="111"/>
        <end position="130"/>
    </location>
</feature>
<evidence type="ECO:0000256" key="1">
    <source>
        <dbReference type="SAM" id="MobiDB-lite"/>
    </source>
</evidence>
<proteinExistence type="predicted"/>
<protein>
    <submittedName>
        <fullName evidence="2">Uncharacterized protein</fullName>
    </submittedName>
</protein>
<evidence type="ECO:0000313" key="2">
    <source>
        <dbReference type="EMBL" id="AXN53399.1"/>
    </source>
</evidence>
<evidence type="ECO:0000313" key="3">
    <source>
        <dbReference type="Proteomes" id="UP000262397"/>
    </source>
</evidence>
<reference evidence="2" key="1">
    <citation type="submission" date="2018-07" db="EMBL/GenBank/DDBJ databases">
        <authorList>
            <person name="Quirk P.G."/>
            <person name="Krulwich T.A."/>
        </authorList>
    </citation>
    <scope>NUCLEOTIDE SEQUENCE [LARGE SCALE GENOMIC DNA]</scope>
</reference>